<keyword evidence="8 9" id="KW-0339">Growth factor</keyword>
<comment type="similarity">
    <text evidence="2 9">Belongs to the phytosulfokine family.</text>
</comment>
<evidence type="ECO:0000256" key="5">
    <source>
        <dbReference type="ARBA" id="ARBA00022641"/>
    </source>
</evidence>
<dbReference type="EMBL" id="AM425719">
    <property type="protein sequence ID" value="CAN62427.1"/>
    <property type="molecule type" value="Genomic_DNA"/>
</dbReference>
<keyword evidence="6 9" id="KW-0732">Signal</keyword>
<dbReference type="InterPro" id="IPR009438">
    <property type="entry name" value="Phytosulfokine"/>
</dbReference>
<feature type="signal peptide" evidence="9">
    <location>
        <begin position="1"/>
        <end position="27"/>
    </location>
</feature>
<evidence type="ECO:0000256" key="3">
    <source>
        <dbReference type="ARBA" id="ARBA00022473"/>
    </source>
</evidence>
<dbReference type="GO" id="GO:0005576">
    <property type="term" value="C:extracellular region"/>
    <property type="evidence" value="ECO:0007669"/>
    <property type="project" value="UniProtKB-SubCell"/>
</dbReference>
<keyword evidence="3 9" id="KW-0217">Developmental protein</keyword>
<evidence type="ECO:0000313" key="10">
    <source>
        <dbReference type="EMBL" id="CAN62427.1"/>
    </source>
</evidence>
<organism evidence="10">
    <name type="scientific">Vitis vinifera</name>
    <name type="common">Grape</name>
    <dbReference type="NCBI Taxonomy" id="29760"/>
    <lineage>
        <taxon>Eukaryota</taxon>
        <taxon>Viridiplantae</taxon>
        <taxon>Streptophyta</taxon>
        <taxon>Embryophyta</taxon>
        <taxon>Tracheophyta</taxon>
        <taxon>Spermatophyta</taxon>
        <taxon>Magnoliopsida</taxon>
        <taxon>eudicotyledons</taxon>
        <taxon>Gunneridae</taxon>
        <taxon>Pentapetalae</taxon>
        <taxon>rosids</taxon>
        <taxon>Vitales</taxon>
        <taxon>Vitaceae</taxon>
        <taxon>Viteae</taxon>
        <taxon>Vitis</taxon>
    </lineage>
</organism>
<proteinExistence type="inferred from homology"/>
<feature type="chain" id="PRO_5031592586" description="Phytosulfokine" evidence="9">
    <location>
        <begin position="28"/>
        <end position="102"/>
    </location>
</feature>
<dbReference type="GO" id="GO:0030154">
    <property type="term" value="P:cell differentiation"/>
    <property type="evidence" value="ECO:0007669"/>
    <property type="project" value="UniProtKB-UniRule"/>
</dbReference>
<sequence length="102" mass="11619">MKQILHSSTLLLFLVFLIFSSSSKSSARLLITKQGEEGVKLKELINGVSLLEMEGNDSFEFCDTLQQLMGVEDCENGDEECLKRRIISEAHLDYIYTQHHKP</sequence>
<keyword evidence="5 9" id="KW-0765">Sulfation</keyword>
<evidence type="ECO:0000256" key="2">
    <source>
        <dbReference type="ARBA" id="ARBA00010781"/>
    </source>
</evidence>
<accession>A5AFV9</accession>
<gene>
    <name evidence="10" type="ORF">VITISV_034841</name>
</gene>
<evidence type="ECO:0000256" key="4">
    <source>
        <dbReference type="ARBA" id="ARBA00022525"/>
    </source>
</evidence>
<evidence type="ECO:0000256" key="1">
    <source>
        <dbReference type="ARBA" id="ARBA00004613"/>
    </source>
</evidence>
<comment type="subcellular location">
    <subcellularLocation>
        <location evidence="1 9">Secreted</location>
    </subcellularLocation>
</comment>
<evidence type="ECO:0000256" key="6">
    <source>
        <dbReference type="ARBA" id="ARBA00022729"/>
    </source>
</evidence>
<keyword evidence="4 9" id="KW-0964">Secreted</keyword>
<reference evidence="10" key="1">
    <citation type="journal article" date="2007" name="PLoS ONE">
        <title>The first genome sequence of an elite grapevine cultivar (Pinot noir Vitis vinifera L.): coping with a highly heterozygous genome.</title>
        <authorList>
            <person name="Velasco R."/>
            <person name="Zharkikh A."/>
            <person name="Troggio M."/>
            <person name="Cartwright D.A."/>
            <person name="Cestaro A."/>
            <person name="Pruss D."/>
            <person name="Pindo M."/>
            <person name="FitzGerald L.M."/>
            <person name="Vezzulli S."/>
            <person name="Reid J."/>
            <person name="Malacarne G."/>
            <person name="Iliev D."/>
            <person name="Coppola G."/>
            <person name="Wardell B."/>
            <person name="Micheletti D."/>
            <person name="Macalma T."/>
            <person name="Facci M."/>
            <person name="Mitchell J.T."/>
            <person name="Perazzolli M."/>
            <person name="Eldredge G."/>
            <person name="Gatto P."/>
            <person name="Oyzerski R."/>
            <person name="Moretto M."/>
            <person name="Gutin N."/>
            <person name="Stefanini M."/>
            <person name="Chen Y."/>
            <person name="Segala C."/>
            <person name="Davenport C."/>
            <person name="Dematte L."/>
            <person name="Mraz A."/>
            <person name="Battilana J."/>
            <person name="Stormo K."/>
            <person name="Costa F."/>
            <person name="Tao Q."/>
            <person name="Si-Ammour A."/>
            <person name="Harkins T."/>
            <person name="Lackey A."/>
            <person name="Perbost C."/>
            <person name="Taillon B."/>
            <person name="Stella A."/>
            <person name="Solovyev V."/>
            <person name="Fawcett J.A."/>
            <person name="Sterck L."/>
            <person name="Vandepoele K."/>
            <person name="Grando S.M."/>
            <person name="Toppo S."/>
            <person name="Moser C."/>
            <person name="Lanchbury J."/>
            <person name="Bogden R."/>
            <person name="Skolnick M."/>
            <person name="Sgaramella V."/>
            <person name="Bhatnagar S.K."/>
            <person name="Fontana P."/>
            <person name="Gutin A."/>
            <person name="Van de Peer Y."/>
            <person name="Salamini F."/>
            <person name="Viola R."/>
        </authorList>
    </citation>
    <scope>NUCLEOTIDE SEQUENCE</scope>
</reference>
<protein>
    <recommendedName>
        <fullName evidence="9">Phytosulfokine</fullName>
    </recommendedName>
    <component>
        <recommendedName>
            <fullName evidence="9">Phytosulfokine-alpha</fullName>
            <shortName evidence="9">PSK-alpha</shortName>
            <shortName evidence="9">Phytosulfokine-a</shortName>
        </recommendedName>
    </component>
    <component>
        <recommendedName>
            <fullName evidence="9">Phytosulfokine-beta</fullName>
            <shortName evidence="9">PSK-beta</shortName>
            <shortName evidence="9">Phytosulfokine-b</shortName>
        </recommendedName>
    </component>
</protein>
<evidence type="ECO:0000256" key="9">
    <source>
        <dbReference type="RuleBase" id="RU368031"/>
    </source>
</evidence>
<dbReference type="Pfam" id="PF06404">
    <property type="entry name" value="PSK"/>
    <property type="match status" value="1"/>
</dbReference>
<name>A5AFV9_VITVI</name>
<dbReference type="PANTHER" id="PTHR33285:SF22">
    <property type="entry name" value="PHYTOSULFOKINES 6-RELATED"/>
    <property type="match status" value="1"/>
</dbReference>
<evidence type="ECO:0000256" key="8">
    <source>
        <dbReference type="ARBA" id="ARBA00023030"/>
    </source>
</evidence>
<comment type="PTM">
    <text evidence="9">PSK-alpha is produced by endopeptidase digestion. PSK-beta is produced from PSK-alpha by exopeptidase digestion.</text>
</comment>
<dbReference type="GO" id="GO:0008283">
    <property type="term" value="P:cell population proliferation"/>
    <property type="evidence" value="ECO:0007669"/>
    <property type="project" value="UniProtKB-UniRule"/>
</dbReference>
<dbReference type="PANTHER" id="PTHR33285">
    <property type="entry name" value="PHYTOSULFOKINES 3"/>
    <property type="match status" value="1"/>
</dbReference>
<keyword evidence="7 9" id="KW-0221">Differentiation</keyword>
<dbReference type="AlphaFoldDB" id="A5AFV9"/>
<comment type="function">
    <text evidence="9">Promotes plant cell differentiation, organogenesis and somatic embryogenesis as well as cell proliferation.</text>
</comment>
<evidence type="ECO:0000256" key="7">
    <source>
        <dbReference type="ARBA" id="ARBA00022782"/>
    </source>
</evidence>
<comment type="PTM">
    <text evidence="9">Sulfation is important for activity and for the binding to a putative membrane receptor.</text>
</comment>
<dbReference type="GO" id="GO:0008083">
    <property type="term" value="F:growth factor activity"/>
    <property type="evidence" value="ECO:0007669"/>
    <property type="project" value="UniProtKB-UniRule"/>
</dbReference>
<dbReference type="ExpressionAtlas" id="A5AFV9">
    <property type="expression patterns" value="baseline and differential"/>
</dbReference>